<dbReference type="PANTHER" id="PTHR46732">
    <property type="entry name" value="ATP-DEPENDENT PROTEASE LA (LON) DOMAIN PROTEIN"/>
    <property type="match status" value="1"/>
</dbReference>
<dbReference type="InterPro" id="IPR003111">
    <property type="entry name" value="Lon_prtase_N"/>
</dbReference>
<dbReference type="PANTHER" id="PTHR46732:SF8">
    <property type="entry name" value="ATP-DEPENDENT PROTEASE LA (LON) DOMAIN PROTEIN"/>
    <property type="match status" value="1"/>
</dbReference>
<keyword evidence="3" id="KW-1185">Reference proteome</keyword>
<dbReference type="SUPFAM" id="SSF88697">
    <property type="entry name" value="PUA domain-like"/>
    <property type="match status" value="1"/>
</dbReference>
<accession>A0A372IPY6</accession>
<name>A0A372IPY6_9BACT</name>
<evidence type="ECO:0000313" key="2">
    <source>
        <dbReference type="EMBL" id="RFU17030.1"/>
    </source>
</evidence>
<dbReference type="EMBL" id="QVQT01000003">
    <property type="protein sequence ID" value="RFU17030.1"/>
    <property type="molecule type" value="Genomic_DNA"/>
</dbReference>
<dbReference type="Gene3D" id="2.30.130.40">
    <property type="entry name" value="LON domain-like"/>
    <property type="match status" value="1"/>
</dbReference>
<proteinExistence type="predicted"/>
<dbReference type="Proteomes" id="UP000264702">
    <property type="component" value="Unassembled WGS sequence"/>
</dbReference>
<sequence>MKIPLFPLDVVLFPGAALPLHIFEERYKEMIGECLRLETAFGVVRAQREGLAVTGCAAKILRVQRRYSDGRMDILCEGQERFEIEMLDNDRAFLQAEVDFFEDDGEPSTRSAREECAALHFEALELAGLETSVMHLDLSSPVAFQLAACLPSDLGFKQQLLSCRSDADRTAKLRDFYHAVLPGLRTGARAAKVSGGNGRVM</sequence>
<dbReference type="AlphaFoldDB" id="A0A372IPY6"/>
<dbReference type="SMART" id="SM00464">
    <property type="entry name" value="LON"/>
    <property type="match status" value="1"/>
</dbReference>
<dbReference type="PROSITE" id="PS51787">
    <property type="entry name" value="LON_N"/>
    <property type="match status" value="1"/>
</dbReference>
<dbReference type="OrthoDB" id="9806457at2"/>
<reference evidence="2 3" key="1">
    <citation type="submission" date="2018-08" db="EMBL/GenBank/DDBJ databases">
        <title>Acidipila sp. 4G-K13, an acidobacterium isolated from forest soil.</title>
        <authorList>
            <person name="Gao Z.-H."/>
            <person name="Qiu L.-H."/>
        </authorList>
    </citation>
    <scope>NUCLEOTIDE SEQUENCE [LARGE SCALE GENOMIC DNA]</scope>
    <source>
        <strain evidence="2 3">4G-K13</strain>
    </source>
</reference>
<evidence type="ECO:0000259" key="1">
    <source>
        <dbReference type="PROSITE" id="PS51787"/>
    </source>
</evidence>
<dbReference type="RefSeq" id="WP_117299249.1">
    <property type="nucleotide sequence ID" value="NZ_QVQT02000003.1"/>
</dbReference>
<dbReference type="GO" id="GO:0006508">
    <property type="term" value="P:proteolysis"/>
    <property type="evidence" value="ECO:0007669"/>
    <property type="project" value="UniProtKB-KW"/>
</dbReference>
<feature type="domain" description="Lon N-terminal" evidence="1">
    <location>
        <begin position="1"/>
        <end position="181"/>
    </location>
</feature>
<organism evidence="2 3">
    <name type="scientific">Paracidobacterium acidisoli</name>
    <dbReference type="NCBI Taxonomy" id="2303751"/>
    <lineage>
        <taxon>Bacteria</taxon>
        <taxon>Pseudomonadati</taxon>
        <taxon>Acidobacteriota</taxon>
        <taxon>Terriglobia</taxon>
        <taxon>Terriglobales</taxon>
        <taxon>Acidobacteriaceae</taxon>
        <taxon>Paracidobacterium</taxon>
    </lineage>
</organism>
<keyword evidence="2" id="KW-0645">Protease</keyword>
<dbReference type="GO" id="GO:0008233">
    <property type="term" value="F:peptidase activity"/>
    <property type="evidence" value="ECO:0007669"/>
    <property type="project" value="UniProtKB-KW"/>
</dbReference>
<evidence type="ECO:0000313" key="3">
    <source>
        <dbReference type="Proteomes" id="UP000264702"/>
    </source>
</evidence>
<comment type="caution">
    <text evidence="2">The sequence shown here is derived from an EMBL/GenBank/DDBJ whole genome shotgun (WGS) entry which is preliminary data.</text>
</comment>
<gene>
    <name evidence="2" type="ORF">D0Y96_09990</name>
</gene>
<keyword evidence="2" id="KW-0378">Hydrolase</keyword>
<protein>
    <submittedName>
        <fullName evidence="2">ATP-dependent protease La domain-containing protein</fullName>
    </submittedName>
</protein>
<dbReference type="InterPro" id="IPR046336">
    <property type="entry name" value="Lon_prtase_N_sf"/>
</dbReference>
<dbReference type="InterPro" id="IPR015947">
    <property type="entry name" value="PUA-like_sf"/>
</dbReference>
<dbReference type="Pfam" id="PF02190">
    <property type="entry name" value="LON_substr_bdg"/>
    <property type="match status" value="1"/>
</dbReference>